<dbReference type="AlphaFoldDB" id="A0A6G4R2J4"/>
<evidence type="ECO:0000256" key="1">
    <source>
        <dbReference type="SAM" id="Phobius"/>
    </source>
</evidence>
<evidence type="ECO:0000313" key="2">
    <source>
        <dbReference type="EMBL" id="NGM51794.1"/>
    </source>
</evidence>
<protein>
    <submittedName>
        <fullName evidence="2">Uncharacterized protein</fullName>
    </submittedName>
</protein>
<keyword evidence="1" id="KW-0812">Transmembrane</keyword>
<dbReference type="RefSeq" id="WP_165261603.1">
    <property type="nucleotide sequence ID" value="NZ_JAAKGT010000011.1"/>
</dbReference>
<keyword evidence="1" id="KW-0472">Membrane</keyword>
<organism evidence="2">
    <name type="scientific">Caulobacter sp. 602-2</name>
    <dbReference type="NCBI Taxonomy" id="2710887"/>
    <lineage>
        <taxon>Bacteria</taxon>
        <taxon>Pseudomonadati</taxon>
        <taxon>Pseudomonadota</taxon>
        <taxon>Alphaproteobacteria</taxon>
        <taxon>Caulobacterales</taxon>
        <taxon>Caulobacteraceae</taxon>
        <taxon>Caulobacter</taxon>
    </lineage>
</organism>
<feature type="transmembrane region" description="Helical" evidence="1">
    <location>
        <begin position="35"/>
        <end position="58"/>
    </location>
</feature>
<accession>A0A6G4R2J4</accession>
<dbReference type="EMBL" id="JAAKGT010000011">
    <property type="protein sequence ID" value="NGM51794.1"/>
    <property type="molecule type" value="Genomic_DNA"/>
</dbReference>
<name>A0A6G4R2J4_9CAUL</name>
<proteinExistence type="predicted"/>
<sequence length="84" mass="9146">MGLVWRFLAFVLLVAVVFGGKLLVIDGGWPGQDLGAWAMFAGVTVGIAALLFGLERLLSLLSPRRGRFGRRKPVDLLKDWPPGL</sequence>
<reference evidence="2" key="1">
    <citation type="submission" date="2020-02" db="EMBL/GenBank/DDBJ databases">
        <authorList>
            <person name="Gao J."/>
            <person name="Sun J."/>
        </authorList>
    </citation>
    <scope>NUCLEOTIDE SEQUENCE</scope>
    <source>
        <strain evidence="2">602-2</strain>
    </source>
</reference>
<gene>
    <name evidence="2" type="ORF">G5B46_19445</name>
</gene>
<comment type="caution">
    <text evidence="2">The sequence shown here is derived from an EMBL/GenBank/DDBJ whole genome shotgun (WGS) entry which is preliminary data.</text>
</comment>
<keyword evidence="1" id="KW-1133">Transmembrane helix</keyword>